<keyword evidence="2" id="KW-1185">Reference proteome</keyword>
<dbReference type="AlphaFoldDB" id="A0A1Q2CKF9"/>
<protein>
    <submittedName>
        <fullName evidence="1">Uncharacterized protein</fullName>
    </submittedName>
</protein>
<evidence type="ECO:0000313" key="1">
    <source>
        <dbReference type="EMBL" id="AQP46591.1"/>
    </source>
</evidence>
<sequence length="165" mass="17271">MAWVQINKMAVGQISADRSVAYTGSQDGVATFAVIETGEHILLRADESVSVDGVTVTLISAGDSATLQIPKIEQPAPRATTWQQVTLKAGDSIELDDGSSLTLLSLADRTVEVTYRDPAGDERTVQVGAHGTEVGAAKLTLLKLNPSPATGATATEASLEYAYPE</sequence>
<organism evidence="1 2">
    <name type="scientific">Tessaracoccus aquimaris</name>
    <dbReference type="NCBI Taxonomy" id="1332264"/>
    <lineage>
        <taxon>Bacteria</taxon>
        <taxon>Bacillati</taxon>
        <taxon>Actinomycetota</taxon>
        <taxon>Actinomycetes</taxon>
        <taxon>Propionibacteriales</taxon>
        <taxon>Propionibacteriaceae</taxon>
        <taxon>Tessaracoccus</taxon>
    </lineage>
</organism>
<dbReference type="EMBL" id="CP019606">
    <property type="protein sequence ID" value="AQP46591.1"/>
    <property type="molecule type" value="Genomic_DNA"/>
</dbReference>
<reference evidence="2" key="1">
    <citation type="submission" date="2017-02" db="EMBL/GenBank/DDBJ databases">
        <title>Tessaracoccus aquaemaris sp. nov., isolated from the intestine of a Korean rockfish, Sebastes schlegelii, in a marine aquaculture pond.</title>
        <authorList>
            <person name="Tak E.J."/>
            <person name="Bae J.-W."/>
        </authorList>
    </citation>
    <scope>NUCLEOTIDE SEQUENCE [LARGE SCALE GENOMIC DNA]</scope>
    <source>
        <strain evidence="2">NSG39</strain>
    </source>
</reference>
<evidence type="ECO:0000313" key="2">
    <source>
        <dbReference type="Proteomes" id="UP000188145"/>
    </source>
</evidence>
<gene>
    <name evidence="1" type="ORF">BW730_02620</name>
</gene>
<proteinExistence type="predicted"/>
<accession>A0A1Q2CKF9</accession>
<name>A0A1Q2CKF9_9ACTN</name>
<dbReference type="Proteomes" id="UP000188145">
    <property type="component" value="Chromosome"/>
</dbReference>
<dbReference type="KEGG" id="tes:BW730_02620"/>